<gene>
    <name evidence="1" type="ORF">CAY53_00935</name>
</gene>
<reference evidence="1 2" key="1">
    <citation type="journal article" date="2018" name="MBio">
        <title>Insights into the evolution of host association through the isolation and characterization of a novel human periodontal pathobiont, Desulfobulbus oralis.</title>
        <authorList>
            <person name="Cross K.L."/>
            <person name="Chirania P."/>
            <person name="Xiong W."/>
            <person name="Beall C.J."/>
            <person name="Elkins J.G."/>
            <person name="Giannone R.J."/>
            <person name="Griffen A.L."/>
            <person name="Guss A.M."/>
            <person name="Hettich R.L."/>
            <person name="Joshi S.S."/>
            <person name="Mokrzan E.M."/>
            <person name="Martin R.K."/>
            <person name="Zhulin I.B."/>
            <person name="Leys E.J."/>
            <person name="Podar M."/>
        </authorList>
    </citation>
    <scope>NUCLEOTIDE SEQUENCE [LARGE SCALE GENOMIC DNA]</scope>
    <source>
        <strain evidence="1 2">ORNL</strain>
    </source>
</reference>
<keyword evidence="2" id="KW-1185">Reference proteome</keyword>
<sequence length="293" mass="34770">MAQAGEKQGQVKPRVKYYQIKDTGWNVCRDMVKNLNKLQPSQASFWCKLRFHPDMPQFSEPEWEVLKIEDNWQMIYELSNYWVKTSDRLPFAKWRAQYLRDMQNGYIEGEKLPSGVSYRLPFRPSLRRAKVRFEQNGPLVTVVSYTGLSLAEQENFCETLYTTCPYNRQKLFYTDYCNNYEKCISSVAKNNGYDNFYRAFDMSCIYPSGLVDDFIYLYVPENELYPGSSSYYRPLENIPDNRWFFSRCGRQLFLYKGRAFSISKDHTICRAKKREDASIDFYMFSDICTITND</sequence>
<evidence type="ECO:0000313" key="2">
    <source>
        <dbReference type="Proteomes" id="UP000239867"/>
    </source>
</evidence>
<proteinExistence type="predicted"/>
<accession>A0A2L1GKK8</accession>
<dbReference type="Proteomes" id="UP000239867">
    <property type="component" value="Chromosome"/>
</dbReference>
<organism evidence="1 2">
    <name type="scientific">Desulfobulbus oralis</name>
    <dbReference type="NCBI Taxonomy" id="1986146"/>
    <lineage>
        <taxon>Bacteria</taxon>
        <taxon>Pseudomonadati</taxon>
        <taxon>Thermodesulfobacteriota</taxon>
        <taxon>Desulfobulbia</taxon>
        <taxon>Desulfobulbales</taxon>
        <taxon>Desulfobulbaceae</taxon>
        <taxon>Desulfobulbus</taxon>
    </lineage>
</organism>
<dbReference type="KEGG" id="deo:CAY53_00935"/>
<evidence type="ECO:0000313" key="1">
    <source>
        <dbReference type="EMBL" id="AVD70221.1"/>
    </source>
</evidence>
<dbReference type="AlphaFoldDB" id="A0A2L1GKK8"/>
<dbReference type="EMBL" id="CP021255">
    <property type="protein sequence ID" value="AVD70221.1"/>
    <property type="molecule type" value="Genomic_DNA"/>
</dbReference>
<name>A0A2L1GKK8_9BACT</name>
<protein>
    <submittedName>
        <fullName evidence="1">Uncharacterized protein</fullName>
    </submittedName>
</protein>